<evidence type="ECO:0000256" key="1">
    <source>
        <dbReference type="ARBA" id="ARBA00005912"/>
    </source>
</evidence>
<dbReference type="InterPro" id="IPR036191">
    <property type="entry name" value="RRF_sf"/>
</dbReference>
<reference evidence="6" key="1">
    <citation type="journal article" date="2023" name="Mol. Phylogenet. Evol.">
        <title>Genome-scale phylogeny and comparative genomics of the fungal order Sordariales.</title>
        <authorList>
            <person name="Hensen N."/>
            <person name="Bonometti L."/>
            <person name="Westerberg I."/>
            <person name="Brannstrom I.O."/>
            <person name="Guillou S."/>
            <person name="Cros-Aarteil S."/>
            <person name="Calhoun S."/>
            <person name="Haridas S."/>
            <person name="Kuo A."/>
            <person name="Mondo S."/>
            <person name="Pangilinan J."/>
            <person name="Riley R."/>
            <person name="LaButti K."/>
            <person name="Andreopoulos B."/>
            <person name="Lipzen A."/>
            <person name="Chen C."/>
            <person name="Yan M."/>
            <person name="Daum C."/>
            <person name="Ng V."/>
            <person name="Clum A."/>
            <person name="Steindorff A."/>
            <person name="Ohm R.A."/>
            <person name="Martin F."/>
            <person name="Silar P."/>
            <person name="Natvig D.O."/>
            <person name="Lalanne C."/>
            <person name="Gautier V."/>
            <person name="Ament-Velasquez S.L."/>
            <person name="Kruys A."/>
            <person name="Hutchinson M.I."/>
            <person name="Powell A.J."/>
            <person name="Barry K."/>
            <person name="Miller A.N."/>
            <person name="Grigoriev I.V."/>
            <person name="Debuchy R."/>
            <person name="Gladieux P."/>
            <person name="Hiltunen Thoren M."/>
            <person name="Johannesson H."/>
        </authorList>
    </citation>
    <scope>NUCLEOTIDE SEQUENCE</scope>
    <source>
        <strain evidence="6">CBS 731.68</strain>
    </source>
</reference>
<dbReference type="Gene3D" id="1.10.132.20">
    <property type="entry name" value="Ribosome-recycling factor"/>
    <property type="match status" value="1"/>
</dbReference>
<reference evidence="6" key="2">
    <citation type="submission" date="2023-05" db="EMBL/GenBank/DDBJ databases">
        <authorList>
            <consortium name="Lawrence Berkeley National Laboratory"/>
            <person name="Steindorff A."/>
            <person name="Hensen N."/>
            <person name="Bonometti L."/>
            <person name="Westerberg I."/>
            <person name="Brannstrom I.O."/>
            <person name="Guillou S."/>
            <person name="Cros-Aarteil S."/>
            <person name="Calhoun S."/>
            <person name="Haridas S."/>
            <person name="Kuo A."/>
            <person name="Mondo S."/>
            <person name="Pangilinan J."/>
            <person name="Riley R."/>
            <person name="Labutti K."/>
            <person name="Andreopoulos B."/>
            <person name="Lipzen A."/>
            <person name="Chen C."/>
            <person name="Yanf M."/>
            <person name="Daum C."/>
            <person name="Ng V."/>
            <person name="Clum A."/>
            <person name="Ohm R."/>
            <person name="Martin F."/>
            <person name="Silar P."/>
            <person name="Natvig D."/>
            <person name="Lalanne C."/>
            <person name="Gautier V."/>
            <person name="Ament-Velasquez S.L."/>
            <person name="Kruys A."/>
            <person name="Hutchinson M.I."/>
            <person name="Powell A.J."/>
            <person name="Barry K."/>
            <person name="Miller A.N."/>
            <person name="Grigoriev I.V."/>
            <person name="Debuchy R."/>
            <person name="Gladieux P."/>
            <person name="Thoren M.H."/>
            <person name="Johannesson H."/>
        </authorList>
    </citation>
    <scope>NUCLEOTIDE SEQUENCE</scope>
    <source>
        <strain evidence="6">CBS 731.68</strain>
    </source>
</reference>
<evidence type="ECO:0000313" key="6">
    <source>
        <dbReference type="EMBL" id="KAK4128904.1"/>
    </source>
</evidence>
<dbReference type="Pfam" id="PF01765">
    <property type="entry name" value="RRF"/>
    <property type="match status" value="1"/>
</dbReference>
<feature type="region of interest" description="Disordered" evidence="4">
    <location>
        <begin position="1"/>
        <end position="57"/>
    </location>
</feature>
<dbReference type="AlphaFoldDB" id="A0AAN6Z962"/>
<comment type="function">
    <text evidence="3">Necessary for protein synthesis in mitochondria. Functions as a ribosome recycling factor in mitochondria.</text>
</comment>
<evidence type="ECO:0000259" key="5">
    <source>
        <dbReference type="Pfam" id="PF01765"/>
    </source>
</evidence>
<dbReference type="EMBL" id="MU853223">
    <property type="protein sequence ID" value="KAK4128904.1"/>
    <property type="molecule type" value="Genomic_DNA"/>
</dbReference>
<evidence type="ECO:0000313" key="7">
    <source>
        <dbReference type="Proteomes" id="UP001302602"/>
    </source>
</evidence>
<feature type="compositionally biased region" description="Polar residues" evidence="4">
    <location>
        <begin position="74"/>
        <end position="88"/>
    </location>
</feature>
<evidence type="ECO:0000256" key="4">
    <source>
        <dbReference type="SAM" id="MobiDB-lite"/>
    </source>
</evidence>
<dbReference type="GeneID" id="87827048"/>
<dbReference type="GO" id="GO:0043023">
    <property type="term" value="F:ribosomal large subunit binding"/>
    <property type="evidence" value="ECO:0007669"/>
    <property type="project" value="TreeGrafter"/>
</dbReference>
<evidence type="ECO:0000256" key="3">
    <source>
        <dbReference type="ARBA" id="ARBA00024909"/>
    </source>
</evidence>
<dbReference type="RefSeq" id="XP_062652675.1">
    <property type="nucleotide sequence ID" value="XM_062790278.1"/>
</dbReference>
<dbReference type="InterPro" id="IPR023584">
    <property type="entry name" value="Ribosome_recyc_fac_dom"/>
</dbReference>
<feature type="domain" description="Ribosome recycling factor" evidence="5">
    <location>
        <begin position="133"/>
        <end position="292"/>
    </location>
</feature>
<evidence type="ECO:0000256" key="2">
    <source>
        <dbReference type="ARBA" id="ARBA00022917"/>
    </source>
</evidence>
<gene>
    <name evidence="6" type="ORF">N657DRAFT_608761</name>
</gene>
<dbReference type="Proteomes" id="UP001302602">
    <property type="component" value="Unassembled WGS sequence"/>
</dbReference>
<dbReference type="InterPro" id="IPR002661">
    <property type="entry name" value="Ribosome_recyc_fac"/>
</dbReference>
<proteinExistence type="inferred from homology"/>
<protein>
    <submittedName>
        <fullName evidence="6">Ribosome recycling factor</fullName>
    </submittedName>
</protein>
<dbReference type="PANTHER" id="PTHR20982">
    <property type="entry name" value="RIBOSOME RECYCLING FACTOR"/>
    <property type="match status" value="1"/>
</dbReference>
<sequence>MKPSRAANSLLRGNVTPGRSLRTSSALLQNRRTYEVQPAPSPLSASTSTTPWQPPIIARPFCYTPTRHRKRKIGSNNNVDGNPNHQYNSTTTGPPPRTSTSKASPVDDADMLNPFDFTDLQTAFDRAEKRYLDDLKKLRTGGRFNADTVGAIRVQPDKKSPQTFPLRELATVAPLGARRWSILAFEEASVKPIISAVQKSDEFNQQPQRSEENPLELTMTVEPERAEALVKRAKDVCQAWRTRVREEAHKRGELHKKWRAEKLVLNDDMYKLREKLQKLQDEMMKVILVKEKEVVAGIMARGS</sequence>
<name>A0AAN6Z962_9PEZI</name>
<organism evidence="6 7">
    <name type="scientific">Parathielavia appendiculata</name>
    <dbReference type="NCBI Taxonomy" id="2587402"/>
    <lineage>
        <taxon>Eukaryota</taxon>
        <taxon>Fungi</taxon>
        <taxon>Dikarya</taxon>
        <taxon>Ascomycota</taxon>
        <taxon>Pezizomycotina</taxon>
        <taxon>Sordariomycetes</taxon>
        <taxon>Sordariomycetidae</taxon>
        <taxon>Sordariales</taxon>
        <taxon>Chaetomiaceae</taxon>
        <taxon>Parathielavia</taxon>
    </lineage>
</organism>
<dbReference type="Gene3D" id="3.30.1360.40">
    <property type="match status" value="1"/>
</dbReference>
<keyword evidence="7" id="KW-1185">Reference proteome</keyword>
<dbReference type="PANTHER" id="PTHR20982:SF3">
    <property type="entry name" value="MITOCHONDRIAL RIBOSOME RECYCLING FACTOR PSEUDO 1"/>
    <property type="match status" value="1"/>
</dbReference>
<dbReference type="SUPFAM" id="SSF55194">
    <property type="entry name" value="Ribosome recycling factor, RRF"/>
    <property type="match status" value="1"/>
</dbReference>
<feature type="compositionally biased region" description="Polar residues" evidence="4">
    <location>
        <begin position="21"/>
        <end position="31"/>
    </location>
</feature>
<dbReference type="GO" id="GO:0006412">
    <property type="term" value="P:translation"/>
    <property type="evidence" value="ECO:0007669"/>
    <property type="project" value="UniProtKB-KW"/>
</dbReference>
<comment type="similarity">
    <text evidence="1">Belongs to the RRF family.</text>
</comment>
<accession>A0AAN6Z962</accession>
<dbReference type="GO" id="GO:0005739">
    <property type="term" value="C:mitochondrion"/>
    <property type="evidence" value="ECO:0007669"/>
    <property type="project" value="TreeGrafter"/>
</dbReference>
<feature type="compositionally biased region" description="Low complexity" evidence="4">
    <location>
        <begin position="42"/>
        <end position="51"/>
    </location>
</feature>
<keyword evidence="2" id="KW-0648">Protein biosynthesis</keyword>
<comment type="caution">
    <text evidence="6">The sequence shown here is derived from an EMBL/GenBank/DDBJ whole genome shotgun (WGS) entry which is preliminary data.</text>
</comment>
<feature type="region of interest" description="Disordered" evidence="4">
    <location>
        <begin position="71"/>
        <end position="109"/>
    </location>
</feature>